<name>A0A1M4T9B7_9FIRM</name>
<keyword evidence="3" id="KW-1185">Reference proteome</keyword>
<dbReference type="STRING" id="1123404.SAMN02745784_00572"/>
<feature type="transmembrane region" description="Helical" evidence="1">
    <location>
        <begin position="21"/>
        <end position="41"/>
    </location>
</feature>
<accession>A0A1M4T9B7</accession>
<sequence length="229" mass="23939">MEKNNQFDGIYLPYIIKWGKITGWLGMLLSFGPALVLAVVYKLVPPVSAIITGFIAIASAVGVVWIVEPISYFPIIGVPGTYMAFITGNISNLRIPAAAVSQNVAGVEPGTKEGTIIATLGMATSVIVNIVILALGVFAGAAILGSLPENVVASFNFLLPALFGAIFVQFALKKLKLAPIALGIALGLTFALKVGVFSFLPGHPSYIVTLGAVFGTMAIGTTLYKKKLL</sequence>
<dbReference type="EMBL" id="FQTY01000002">
    <property type="protein sequence ID" value="SHE41142.1"/>
    <property type="molecule type" value="Genomic_DNA"/>
</dbReference>
<dbReference type="Proteomes" id="UP000184114">
    <property type="component" value="Unassembled WGS sequence"/>
</dbReference>
<keyword evidence="1" id="KW-0472">Membrane</keyword>
<dbReference type="GeneID" id="90996572"/>
<organism evidence="2 3">
    <name type="scientific">Tissierella praeacuta DSM 18095</name>
    <dbReference type="NCBI Taxonomy" id="1123404"/>
    <lineage>
        <taxon>Bacteria</taxon>
        <taxon>Bacillati</taxon>
        <taxon>Bacillota</taxon>
        <taxon>Tissierellia</taxon>
        <taxon>Tissierellales</taxon>
        <taxon>Tissierellaceae</taxon>
        <taxon>Tissierella</taxon>
    </lineage>
</organism>
<feature type="transmembrane region" description="Helical" evidence="1">
    <location>
        <begin position="126"/>
        <end position="147"/>
    </location>
</feature>
<keyword evidence="1" id="KW-1133">Transmembrane helix</keyword>
<reference evidence="3" key="1">
    <citation type="submission" date="2016-11" db="EMBL/GenBank/DDBJ databases">
        <authorList>
            <person name="Varghese N."/>
            <person name="Submissions S."/>
        </authorList>
    </citation>
    <scope>NUCLEOTIDE SEQUENCE [LARGE SCALE GENOMIC DNA]</scope>
    <source>
        <strain evidence="3">DSM 18095</strain>
    </source>
</reference>
<evidence type="ECO:0000313" key="2">
    <source>
        <dbReference type="EMBL" id="SHE41142.1"/>
    </source>
</evidence>
<feature type="transmembrane region" description="Helical" evidence="1">
    <location>
        <begin position="179"/>
        <end position="200"/>
    </location>
</feature>
<feature type="transmembrane region" description="Helical" evidence="1">
    <location>
        <begin position="153"/>
        <end position="172"/>
    </location>
</feature>
<evidence type="ECO:0000313" key="3">
    <source>
        <dbReference type="Proteomes" id="UP000184114"/>
    </source>
</evidence>
<proteinExistence type="predicted"/>
<evidence type="ECO:0008006" key="4">
    <source>
        <dbReference type="Google" id="ProtNLM"/>
    </source>
</evidence>
<keyword evidence="1" id="KW-0812">Transmembrane</keyword>
<feature type="transmembrane region" description="Helical" evidence="1">
    <location>
        <begin position="47"/>
        <end position="67"/>
    </location>
</feature>
<dbReference type="RefSeq" id="WP_072972955.1">
    <property type="nucleotide sequence ID" value="NZ_FQTY01000002.1"/>
</dbReference>
<gene>
    <name evidence="2" type="ORF">SAMN02745784_00572</name>
</gene>
<dbReference type="AlphaFoldDB" id="A0A1M4T9B7"/>
<evidence type="ECO:0000256" key="1">
    <source>
        <dbReference type="SAM" id="Phobius"/>
    </source>
</evidence>
<feature type="transmembrane region" description="Helical" evidence="1">
    <location>
        <begin position="206"/>
        <end position="224"/>
    </location>
</feature>
<protein>
    <recommendedName>
        <fullName evidence="4">Small-conductance mechanosensitive channel</fullName>
    </recommendedName>
</protein>